<dbReference type="PANTHER" id="PTHR11106:SF27">
    <property type="entry name" value="MACRO DOMAIN-CONTAINING PROTEIN"/>
    <property type="match status" value="1"/>
</dbReference>
<protein>
    <recommendedName>
        <fullName evidence="1">Macro domain-containing protein</fullName>
    </recommendedName>
</protein>
<name>A0A6N2L5A0_SALVM</name>
<evidence type="ECO:0000259" key="1">
    <source>
        <dbReference type="PROSITE" id="PS51154"/>
    </source>
</evidence>
<dbReference type="SUPFAM" id="SSF52949">
    <property type="entry name" value="Macro domain-like"/>
    <property type="match status" value="1"/>
</dbReference>
<dbReference type="Gene3D" id="3.40.220.10">
    <property type="entry name" value="Leucine Aminopeptidase, subunit E, domain 1"/>
    <property type="match status" value="1"/>
</dbReference>
<dbReference type="Pfam" id="PF01661">
    <property type="entry name" value="Macro"/>
    <property type="match status" value="1"/>
</dbReference>
<proteinExistence type="predicted"/>
<dbReference type="PROSITE" id="PS51154">
    <property type="entry name" value="MACRO"/>
    <property type="match status" value="1"/>
</dbReference>
<gene>
    <name evidence="2" type="ORF">SVIM_LOCUS142025</name>
</gene>
<accession>A0A6N2L5A0</accession>
<organism evidence="2">
    <name type="scientific">Salix viminalis</name>
    <name type="common">Common osier</name>
    <name type="synonym">Basket willow</name>
    <dbReference type="NCBI Taxonomy" id="40686"/>
    <lineage>
        <taxon>Eukaryota</taxon>
        <taxon>Viridiplantae</taxon>
        <taxon>Streptophyta</taxon>
        <taxon>Embryophyta</taxon>
        <taxon>Tracheophyta</taxon>
        <taxon>Spermatophyta</taxon>
        <taxon>Magnoliopsida</taxon>
        <taxon>eudicotyledons</taxon>
        <taxon>Gunneridae</taxon>
        <taxon>Pentapetalae</taxon>
        <taxon>rosids</taxon>
        <taxon>fabids</taxon>
        <taxon>Malpighiales</taxon>
        <taxon>Salicaceae</taxon>
        <taxon>Saliceae</taxon>
        <taxon>Salix</taxon>
    </lineage>
</organism>
<feature type="domain" description="Macro" evidence="1">
    <location>
        <begin position="116"/>
        <end position="366"/>
    </location>
</feature>
<reference evidence="2" key="1">
    <citation type="submission" date="2019-03" db="EMBL/GenBank/DDBJ databases">
        <authorList>
            <person name="Mank J."/>
            <person name="Almeida P."/>
        </authorList>
    </citation>
    <scope>NUCLEOTIDE SEQUENCE</scope>
    <source>
        <strain evidence="2">78183</strain>
    </source>
</reference>
<evidence type="ECO:0000313" key="2">
    <source>
        <dbReference type="EMBL" id="VFU32460.1"/>
    </source>
</evidence>
<dbReference type="SMART" id="SM00506">
    <property type="entry name" value="A1pp"/>
    <property type="match status" value="1"/>
</dbReference>
<dbReference type="InterPro" id="IPR002589">
    <property type="entry name" value="Macro_dom"/>
</dbReference>
<dbReference type="EMBL" id="CAADRP010000791">
    <property type="protein sequence ID" value="VFU32460.1"/>
    <property type="molecule type" value="Genomic_DNA"/>
</dbReference>
<dbReference type="AlphaFoldDB" id="A0A6N2L5A0"/>
<sequence length="368" mass="40408">MSRQNDPLLHHVDGSFWKHVEKMDGGRMRCAFCGHEYAKDTSISRIKFHLAGVKGRGVRICEQVPQDVQDAALAAIPIDGPPEKKLETGAGSSNNEVTNAISASAQQQNNEMMMAHQREDLSLDEDWMASITAEDMEPLVRGTKAFPLLFKPPLTSSSLMDTLGGVLVGASAAGVSTLPFDNGGNTNVFALSASLLKLQRTSPSGLLMAPLMLLLIQQMKECLGVGVQMEPFIEQLDRNYEMHAILSLKSDLECDAPPEKQELLRFNLPASHVIHTVGPIFDVDGNPEASLRNAYRNCLTVAKDNNIKYIAFPAISCGVYGYPYKEAATVAISAVKEFADDLKEVHFVLLMDEMYKVWLEKAKELLQA</sequence>
<dbReference type="PANTHER" id="PTHR11106">
    <property type="entry name" value="GANGLIOSIDE INDUCED DIFFERENTIATION ASSOCIATED PROTEIN 2-RELATED"/>
    <property type="match status" value="1"/>
</dbReference>
<dbReference type="InterPro" id="IPR043472">
    <property type="entry name" value="Macro_dom-like"/>
</dbReference>